<name>M3A5R4_9PROT</name>
<keyword evidence="1" id="KW-0597">Phosphoprotein</keyword>
<dbReference type="PATRIC" id="fig|1244869.3.peg.4260"/>
<dbReference type="EMBL" id="AONQ01000102">
    <property type="protein sequence ID" value="EME67824.1"/>
    <property type="molecule type" value="Genomic_DNA"/>
</dbReference>
<sequence>MLIVEDNVADARLQQFALGAQVFDCAVTWVDSIDGAVDHFNDRIERTGGGDTDVVMLDGQVGSEDASELLIYMKLDPLLKSIPVIVMTGSQDPRRHQGWIAQGAESVMSKCFEIEDLESGLSALGVYARDIP</sequence>
<accession>M3A5R4</accession>
<feature type="modified residue" description="4-aspartylphosphate" evidence="1">
    <location>
        <position position="58"/>
    </location>
</feature>
<organism evidence="3 4">
    <name type="scientific">Paramagnetospirillum caucaseum</name>
    <dbReference type="NCBI Taxonomy" id="1244869"/>
    <lineage>
        <taxon>Bacteria</taxon>
        <taxon>Pseudomonadati</taxon>
        <taxon>Pseudomonadota</taxon>
        <taxon>Alphaproteobacteria</taxon>
        <taxon>Rhodospirillales</taxon>
        <taxon>Magnetospirillaceae</taxon>
        <taxon>Paramagnetospirillum</taxon>
    </lineage>
</organism>
<evidence type="ECO:0000313" key="4">
    <source>
        <dbReference type="Proteomes" id="UP000011744"/>
    </source>
</evidence>
<feature type="domain" description="Response regulatory" evidence="2">
    <location>
        <begin position="1"/>
        <end position="125"/>
    </location>
</feature>
<reference evidence="3 4" key="1">
    <citation type="journal article" date="2014" name="Genome Announc.">
        <title>Draft Genome Sequence of Magnetospirillum sp. Strain SO-1, a Freshwater Magnetotactic Bacterium Isolated from the Ol'khovka River, Russia.</title>
        <authorList>
            <person name="Grouzdev D.S."/>
            <person name="Dziuba M.V."/>
            <person name="Sukhacheva M.S."/>
            <person name="Mardanov A.V."/>
            <person name="Beletskiy A.V."/>
            <person name="Kuznetsov B.B."/>
            <person name="Skryabin K.G."/>
        </authorList>
    </citation>
    <scope>NUCLEOTIDE SEQUENCE [LARGE SCALE GENOMIC DNA]</scope>
    <source>
        <strain evidence="3 4">SO-1</strain>
    </source>
</reference>
<dbReference type="eggNOG" id="COG0784">
    <property type="taxonomic scope" value="Bacteria"/>
</dbReference>
<dbReference type="Proteomes" id="UP000011744">
    <property type="component" value="Unassembled WGS sequence"/>
</dbReference>
<protein>
    <submittedName>
        <fullName evidence="3">Response regulator</fullName>
    </submittedName>
</protein>
<dbReference type="InterPro" id="IPR011006">
    <property type="entry name" value="CheY-like_superfamily"/>
</dbReference>
<dbReference type="Gene3D" id="3.40.50.2300">
    <property type="match status" value="1"/>
</dbReference>
<dbReference type="GO" id="GO:0000160">
    <property type="term" value="P:phosphorelay signal transduction system"/>
    <property type="evidence" value="ECO:0007669"/>
    <property type="project" value="InterPro"/>
</dbReference>
<dbReference type="STRING" id="1244869.H261_21616"/>
<dbReference type="Pfam" id="PF00072">
    <property type="entry name" value="Response_reg"/>
    <property type="match status" value="1"/>
</dbReference>
<evidence type="ECO:0000313" key="3">
    <source>
        <dbReference type="EMBL" id="EME67824.1"/>
    </source>
</evidence>
<dbReference type="SUPFAM" id="SSF52172">
    <property type="entry name" value="CheY-like"/>
    <property type="match status" value="1"/>
</dbReference>
<evidence type="ECO:0000259" key="2">
    <source>
        <dbReference type="PROSITE" id="PS50110"/>
    </source>
</evidence>
<gene>
    <name evidence="3" type="ORF">H261_21616</name>
</gene>
<dbReference type="PROSITE" id="PS50110">
    <property type="entry name" value="RESPONSE_REGULATORY"/>
    <property type="match status" value="1"/>
</dbReference>
<dbReference type="AlphaFoldDB" id="M3A5R4"/>
<proteinExistence type="predicted"/>
<comment type="caution">
    <text evidence="3">The sequence shown here is derived from an EMBL/GenBank/DDBJ whole genome shotgun (WGS) entry which is preliminary data.</text>
</comment>
<keyword evidence="4" id="KW-1185">Reference proteome</keyword>
<evidence type="ECO:0000256" key="1">
    <source>
        <dbReference type="PROSITE-ProRule" id="PRU00169"/>
    </source>
</evidence>
<dbReference type="InterPro" id="IPR001789">
    <property type="entry name" value="Sig_transdc_resp-reg_receiver"/>
</dbReference>